<dbReference type="PANTHER" id="PTHR36454">
    <property type="entry name" value="LMO2823 PROTEIN"/>
    <property type="match status" value="1"/>
</dbReference>
<dbReference type="PANTHER" id="PTHR36454:SF1">
    <property type="entry name" value="DUF1015 DOMAIN-CONTAINING PROTEIN"/>
    <property type="match status" value="1"/>
</dbReference>
<comment type="caution">
    <text evidence="1">The sequence shown here is derived from an EMBL/GenBank/DDBJ whole genome shotgun (WGS) entry which is preliminary data.</text>
</comment>
<dbReference type="RefSeq" id="WP_038050430.1">
    <property type="nucleotide sequence ID" value="NZ_JMFG01000037.1"/>
</dbReference>
<reference evidence="1 2" key="1">
    <citation type="submission" date="2014-04" db="EMBL/GenBank/DDBJ databases">
        <title>The Genome Sequence of Thermoanaerobaculum aquaticum MP-01, The First Cultivated Group 23 Acidobacterium.</title>
        <authorList>
            <person name="Stamps B.W."/>
            <person name="Losey N.A."/>
            <person name="Lawson P.A."/>
            <person name="Stevenson B.S."/>
        </authorList>
    </citation>
    <scope>NUCLEOTIDE SEQUENCE [LARGE SCALE GENOMIC DNA]</scope>
    <source>
        <strain evidence="1 2">MP-01</strain>
    </source>
</reference>
<protein>
    <recommendedName>
        <fullName evidence="3">DUF1015 domain-containing protein</fullName>
    </recommendedName>
</protein>
<dbReference type="OrthoDB" id="9781616at2"/>
<gene>
    <name evidence="1" type="ORF">EG19_08535</name>
</gene>
<dbReference type="PIRSF" id="PIRSF033563">
    <property type="entry name" value="UCP033563"/>
    <property type="match status" value="1"/>
</dbReference>
<dbReference type="Pfam" id="PF06245">
    <property type="entry name" value="DUF1015"/>
    <property type="match status" value="1"/>
</dbReference>
<dbReference type="Proteomes" id="UP000027284">
    <property type="component" value="Unassembled WGS sequence"/>
</dbReference>
<organism evidence="1 2">
    <name type="scientific">Thermoanaerobaculum aquaticum</name>
    <dbReference type="NCBI Taxonomy" id="1312852"/>
    <lineage>
        <taxon>Bacteria</taxon>
        <taxon>Pseudomonadati</taxon>
        <taxon>Acidobacteriota</taxon>
        <taxon>Thermoanaerobaculia</taxon>
        <taxon>Thermoanaerobaculales</taxon>
        <taxon>Thermoanaerobaculaceae</taxon>
        <taxon>Thermoanaerobaculum</taxon>
    </lineage>
</organism>
<dbReference type="InterPro" id="IPR008323">
    <property type="entry name" value="UCP033563"/>
</dbReference>
<evidence type="ECO:0000313" key="2">
    <source>
        <dbReference type="Proteomes" id="UP000027284"/>
    </source>
</evidence>
<evidence type="ECO:0008006" key="3">
    <source>
        <dbReference type="Google" id="ProtNLM"/>
    </source>
</evidence>
<sequence>MSDVRPFRALRPRPELAAQVAAPPYDVVSSEEARKLAEGKPYSFLHINKPEIDLPPDVDLYDDRVYAQGASNLRKFMAEGVFFREQEPRFYVYQQKMGNHVQAGVVAAVSVAEYDAGLIKRHELTRKDKEDDRTRHVDELNANDEPVFLTYRQLAAIDALVDQVRAGAPLYDFVAEDGIGHTVWVVPSELAANLQQAFQQVPALYVADGHHRTAAAARVGRERKAKNPQHRGDEPYNYFMAVLFPHNQLQILDYNRVVKDLGGLSPEAFLSKVAEKFRVEKASSGRPEKRHQFGMYLQGQWYRLEAVPGSFREDDPIGSLDVSILQENLLAPVLGITDPRTDKRIDFIGGIRGLSALEQRVAEGWAVAFALYPTSLEQVMAVADAGLIMPPKSTWFEPKLRSGLLVRTLDTW</sequence>
<keyword evidence="2" id="KW-1185">Reference proteome</keyword>
<accession>A0A062XUB5</accession>
<dbReference type="STRING" id="1312852.EG19_08535"/>
<proteinExistence type="predicted"/>
<evidence type="ECO:0000313" key="1">
    <source>
        <dbReference type="EMBL" id="KDA52944.1"/>
    </source>
</evidence>
<dbReference type="AlphaFoldDB" id="A0A062XUB5"/>
<name>A0A062XUB5_9BACT</name>
<dbReference type="EMBL" id="JMFG01000037">
    <property type="protein sequence ID" value="KDA52944.1"/>
    <property type="molecule type" value="Genomic_DNA"/>
</dbReference>